<evidence type="ECO:0000256" key="3">
    <source>
        <dbReference type="ARBA" id="ARBA00022833"/>
    </source>
</evidence>
<protein>
    <recommendedName>
        <fullName evidence="10">Ubiquitin-like domain-containing protein</fullName>
    </recommendedName>
</protein>
<dbReference type="PRINTS" id="PR00348">
    <property type="entry name" value="UBIQUITIN"/>
</dbReference>
<feature type="compositionally biased region" description="Polar residues" evidence="5">
    <location>
        <begin position="707"/>
        <end position="724"/>
    </location>
</feature>
<feature type="domain" description="AN1-type" evidence="7">
    <location>
        <begin position="740"/>
        <end position="787"/>
    </location>
</feature>
<dbReference type="Proteomes" id="UP000321570">
    <property type="component" value="Unassembled WGS sequence"/>
</dbReference>
<evidence type="ECO:0000313" key="8">
    <source>
        <dbReference type="EMBL" id="VUZ43289.1"/>
    </source>
</evidence>
<organism evidence="8 9">
    <name type="scientific">Hymenolepis diminuta</name>
    <name type="common">Rat tapeworm</name>
    <dbReference type="NCBI Taxonomy" id="6216"/>
    <lineage>
        <taxon>Eukaryota</taxon>
        <taxon>Metazoa</taxon>
        <taxon>Spiralia</taxon>
        <taxon>Lophotrochozoa</taxon>
        <taxon>Platyhelminthes</taxon>
        <taxon>Cestoda</taxon>
        <taxon>Eucestoda</taxon>
        <taxon>Cyclophyllidea</taxon>
        <taxon>Hymenolepididae</taxon>
        <taxon>Hymenolepis</taxon>
    </lineage>
</organism>
<evidence type="ECO:0000313" key="9">
    <source>
        <dbReference type="Proteomes" id="UP000321570"/>
    </source>
</evidence>
<reference evidence="8 9" key="1">
    <citation type="submission" date="2019-07" db="EMBL/GenBank/DDBJ databases">
        <authorList>
            <person name="Jastrzebski P J."/>
            <person name="Paukszto L."/>
            <person name="Jastrzebski P J."/>
        </authorList>
    </citation>
    <scope>NUCLEOTIDE SEQUENCE [LARGE SCALE GENOMIC DNA]</scope>
    <source>
        <strain evidence="8 9">WMS-il1</strain>
    </source>
</reference>
<dbReference type="GO" id="GO:0008270">
    <property type="term" value="F:zinc ion binding"/>
    <property type="evidence" value="ECO:0007669"/>
    <property type="project" value="UniProtKB-KW"/>
</dbReference>
<keyword evidence="2 4" id="KW-0863">Zinc-finger</keyword>
<feature type="compositionally biased region" description="Basic and acidic residues" evidence="5">
    <location>
        <begin position="426"/>
        <end position="436"/>
    </location>
</feature>
<feature type="compositionally biased region" description="Polar residues" evidence="5">
    <location>
        <begin position="171"/>
        <end position="185"/>
    </location>
</feature>
<feature type="region of interest" description="Disordered" evidence="5">
    <location>
        <begin position="163"/>
        <end position="187"/>
    </location>
</feature>
<dbReference type="SMART" id="SM00213">
    <property type="entry name" value="UBQ"/>
    <property type="match status" value="1"/>
</dbReference>
<dbReference type="InterPro" id="IPR053061">
    <property type="entry name" value="AN1-type_zinc_finger"/>
</dbReference>
<dbReference type="SUPFAM" id="SSF118310">
    <property type="entry name" value="AN1-like Zinc finger"/>
    <property type="match status" value="1"/>
</dbReference>
<dbReference type="InterPro" id="IPR019956">
    <property type="entry name" value="Ubiquitin_dom"/>
</dbReference>
<feature type="region of interest" description="Disordered" evidence="5">
    <location>
        <begin position="707"/>
        <end position="742"/>
    </location>
</feature>
<feature type="region of interest" description="Disordered" evidence="5">
    <location>
        <begin position="217"/>
        <end position="246"/>
    </location>
</feature>
<dbReference type="CDD" id="cd01802">
    <property type="entry name" value="Ubl_ZFAND4"/>
    <property type="match status" value="1"/>
</dbReference>
<evidence type="ECO:0000259" key="7">
    <source>
        <dbReference type="PROSITE" id="PS51039"/>
    </source>
</evidence>
<keyword evidence="1" id="KW-0479">Metal-binding</keyword>
<dbReference type="InterPro" id="IPR035896">
    <property type="entry name" value="AN1-like_Znf"/>
</dbReference>
<dbReference type="SMART" id="SM00154">
    <property type="entry name" value="ZnF_AN1"/>
    <property type="match status" value="1"/>
</dbReference>
<dbReference type="Pfam" id="PF01428">
    <property type="entry name" value="zf-AN1"/>
    <property type="match status" value="1"/>
</dbReference>
<evidence type="ECO:0008006" key="10">
    <source>
        <dbReference type="Google" id="ProtNLM"/>
    </source>
</evidence>
<dbReference type="PANTHER" id="PTHR46728:SF1">
    <property type="entry name" value="AN1-TYPE ZINC FINGER PROTEIN 4"/>
    <property type="match status" value="1"/>
</dbReference>
<proteinExistence type="predicted"/>
<dbReference type="InterPro" id="IPR029071">
    <property type="entry name" value="Ubiquitin-like_domsf"/>
</dbReference>
<feature type="compositionally biased region" description="Low complexity" evidence="5">
    <location>
        <begin position="118"/>
        <end position="127"/>
    </location>
</feature>
<feature type="region of interest" description="Disordered" evidence="5">
    <location>
        <begin position="407"/>
        <end position="460"/>
    </location>
</feature>
<dbReference type="PANTHER" id="PTHR46728">
    <property type="entry name" value="AN1-TYPE ZINC FINGER PROTEIN 4"/>
    <property type="match status" value="1"/>
</dbReference>
<dbReference type="AlphaFoldDB" id="A0A564Y8L2"/>
<dbReference type="InterPro" id="IPR000058">
    <property type="entry name" value="Znf_AN1"/>
</dbReference>
<dbReference type="Gene3D" id="4.10.1110.10">
    <property type="entry name" value="AN1-like Zinc finger"/>
    <property type="match status" value="1"/>
</dbReference>
<feature type="compositionally biased region" description="Basic and acidic residues" evidence="5">
    <location>
        <begin position="725"/>
        <end position="735"/>
    </location>
</feature>
<name>A0A564Y8L2_HYMDI</name>
<dbReference type="InterPro" id="IPR000626">
    <property type="entry name" value="Ubiquitin-like_dom"/>
</dbReference>
<dbReference type="Gene3D" id="3.10.20.90">
    <property type="entry name" value="Phosphatidylinositol 3-kinase Catalytic Subunit, Chain A, domain 1"/>
    <property type="match status" value="1"/>
</dbReference>
<evidence type="ECO:0000259" key="6">
    <source>
        <dbReference type="PROSITE" id="PS50053"/>
    </source>
</evidence>
<dbReference type="PROSITE" id="PS51039">
    <property type="entry name" value="ZF_AN1"/>
    <property type="match status" value="1"/>
</dbReference>
<keyword evidence="9" id="KW-1185">Reference proteome</keyword>
<feature type="region of interest" description="Disordered" evidence="5">
    <location>
        <begin position="101"/>
        <end position="139"/>
    </location>
</feature>
<evidence type="ECO:0000256" key="4">
    <source>
        <dbReference type="PROSITE-ProRule" id="PRU00449"/>
    </source>
</evidence>
<feature type="compositionally biased region" description="Basic residues" evidence="5">
    <location>
        <begin position="407"/>
        <end position="419"/>
    </location>
</feature>
<feature type="compositionally biased region" description="Polar residues" evidence="5">
    <location>
        <begin position="224"/>
        <end position="236"/>
    </location>
</feature>
<feature type="domain" description="Ubiquitin-like" evidence="6">
    <location>
        <begin position="1"/>
        <end position="76"/>
    </location>
</feature>
<evidence type="ECO:0000256" key="5">
    <source>
        <dbReference type="SAM" id="MobiDB-lite"/>
    </source>
</evidence>
<sequence>MELHIVTLTGSSFELRVSPNDTVMSIKSKIQRFEGIPIGQQHLIWQNDELSDHQSLRDCSIPGGATLRLVLGMRGGPSSTYRPPPTAATATVRFTPAVHFASSSANQKKTDSSDSTDDLPTTTTNTSVPPLNENKVHDQETQKQITFYFVHSADRSEFMQAVDKHHHRETASTNSLPGSENSSECSLKASPLSSNLLSNSKATQSLPFLQSEASGLSCCGEPQEAQSQLPATTSEPSLLKASSSERQKASSSTTIAAAASLFAGYVYGQDNPYASDTEDCLLPECNSSTTAAAYFLRPPSPEWDNQDLSTTSPVTVLPFFPPGNYEGEDYALEEDNDSLADLKDCLIYYQSGDLFFGPKRNGSYSYNWRENFTTDADSPLLTQAKVEECETLAEKMRYIRSQLSQQKQKRIRRRLRHHQQQGNEEDGCKSNEEIEKSFAGTEPRLPSLSNQGSSHKPKIRYRGDQGFRTVHLSRRHPVQATVSAVDLSSTELSNTSPTPSIDNLTTLLQSSSRRQFLEPPDYYYYFHQNHKHHHRQNCHHGERFRREAAPNKTTSETNLDAAAIIPGFSGYGHFSHSHSQRHRRFGTVQPPDFSRLGVSGSGGDVFSDRLRDLLNLEDEAVVGDIDSASGSSSLPQIFPPLIPSATTTSVAGTSATMNGNPVNLLHGHSPTMKKTHSSEVTLSTLSNITSSRGDQIRSVTSFVQASTQTKNEVAKSSLSQQPSNARKDVPSDSPRRSPSKLKAKRCASCNRKTGLADSYTCRCERNFCAKHRYAELHDCPFDYKAEARRVIQETNPVVTAAKLPKI</sequence>
<evidence type="ECO:0000256" key="1">
    <source>
        <dbReference type="ARBA" id="ARBA00022723"/>
    </source>
</evidence>
<dbReference type="EMBL" id="CABIJS010000111">
    <property type="protein sequence ID" value="VUZ43289.1"/>
    <property type="molecule type" value="Genomic_DNA"/>
</dbReference>
<gene>
    <name evidence="8" type="ORF">WMSIL1_LOCUS4093</name>
</gene>
<dbReference type="Pfam" id="PF00240">
    <property type="entry name" value="ubiquitin"/>
    <property type="match status" value="1"/>
</dbReference>
<dbReference type="SUPFAM" id="SSF54236">
    <property type="entry name" value="Ubiquitin-like"/>
    <property type="match status" value="1"/>
</dbReference>
<accession>A0A564Y8L2</accession>
<evidence type="ECO:0000256" key="2">
    <source>
        <dbReference type="ARBA" id="ARBA00022771"/>
    </source>
</evidence>
<keyword evidence="3" id="KW-0862">Zinc</keyword>
<dbReference type="PROSITE" id="PS50053">
    <property type="entry name" value="UBIQUITIN_2"/>
    <property type="match status" value="1"/>
</dbReference>